<reference evidence="1" key="1">
    <citation type="submission" date="2024-03" db="EMBL/GenBank/DDBJ databases">
        <title>Isolation and characterization of a phage collection against Pseudomonas putida.</title>
        <authorList>
            <person name="Brauer A."/>
            <person name="Rosendahl S."/>
            <person name="Kangsep A."/>
            <person name="Rikberg R."/>
            <person name="Lewanczyk A.C."/>
            <person name="Horak R."/>
            <person name="Tamman H."/>
        </authorList>
    </citation>
    <scope>NUCLEOTIDE SEQUENCE</scope>
</reference>
<dbReference type="Proteomes" id="UP001433872">
    <property type="component" value="Segment"/>
</dbReference>
<accession>A0AAX4MX98</accession>
<evidence type="ECO:0000313" key="2">
    <source>
        <dbReference type="Proteomes" id="UP001433872"/>
    </source>
</evidence>
<proteinExistence type="predicted"/>
<keyword evidence="2" id="KW-1185">Reference proteome</keyword>
<dbReference type="EMBL" id="PP496414">
    <property type="protein sequence ID" value="WYV99222.1"/>
    <property type="molecule type" value="Genomic_DNA"/>
</dbReference>
<name>A0AAX4MX98_9CAUD</name>
<evidence type="ECO:0000313" key="1">
    <source>
        <dbReference type="EMBL" id="WYV99222.1"/>
    </source>
</evidence>
<protein>
    <submittedName>
        <fullName evidence="1">Uncharacterized protein</fullName>
    </submittedName>
</protein>
<sequence>MSTIDIGFEETPKPITTINFADKGINPIVGKGGSAVAAHCVHRPKCDEHFVQIRDNSNEFVNIVSVAHARNLIKALERAIQLGWLK</sequence>
<gene>
    <name evidence="1" type="ORF">KoPa4_00054</name>
</gene>
<organism evidence="1 2">
    <name type="scientific">Pseudomonas phage vB_PpuM-KoPa-4</name>
    <dbReference type="NCBI Taxonomy" id="3132618"/>
    <lineage>
        <taxon>Viruses</taxon>
        <taxon>Duplodnaviria</taxon>
        <taxon>Heunggongvirae</taxon>
        <taxon>Uroviricota</taxon>
        <taxon>Caudoviricetes</taxon>
        <taxon>Vandenendeviridae</taxon>
        <taxon>Gorskivirinae</taxon>
        <taxon>Tartuvirus</taxon>
        <taxon>Tartuvirus kopa4</taxon>
    </lineage>
</organism>